<comment type="similarity">
    <text evidence="1">Belongs to the PRAME family.</text>
</comment>
<dbReference type="AlphaFoldDB" id="A0A8C0X1K6"/>
<dbReference type="GO" id="GO:0045596">
    <property type="term" value="P:negative regulation of cell differentiation"/>
    <property type="evidence" value="ECO:0007669"/>
    <property type="project" value="InterPro"/>
</dbReference>
<protein>
    <submittedName>
        <fullName evidence="4">Uncharacterized protein</fullName>
    </submittedName>
</protein>
<name>A0A8C0X1K6_CASCN</name>
<evidence type="ECO:0000313" key="4">
    <source>
        <dbReference type="Ensembl" id="ENSCCNP00000019347.1"/>
    </source>
</evidence>
<evidence type="ECO:0000256" key="3">
    <source>
        <dbReference type="ARBA" id="ARBA00022737"/>
    </source>
</evidence>
<dbReference type="GO" id="GO:0043066">
    <property type="term" value="P:negative regulation of apoptotic process"/>
    <property type="evidence" value="ECO:0007669"/>
    <property type="project" value="InterPro"/>
</dbReference>
<dbReference type="GO" id="GO:0005737">
    <property type="term" value="C:cytoplasm"/>
    <property type="evidence" value="ECO:0007669"/>
    <property type="project" value="TreeGrafter"/>
</dbReference>
<accession>A0A8C0X1K6</accession>
<evidence type="ECO:0000256" key="1">
    <source>
        <dbReference type="ARBA" id="ARBA00009608"/>
    </source>
</evidence>
<dbReference type="GO" id="GO:0045892">
    <property type="term" value="P:negative regulation of DNA-templated transcription"/>
    <property type="evidence" value="ECO:0007669"/>
    <property type="project" value="InterPro"/>
</dbReference>
<sequence length="509" mass="58130">MYSQVFKLRMLCSILPDALIDHMKAPPTLLQLAGQSLLRNEALAISVLETLPMQLFPPLFMAAFSGRHTKIMKSMVQAWPFPCLPLGALVKTQELEILQVALDGVDIGTLKILTFSLFLLRRWKLQVMDLWSVHQNFWNMLSEAMAGGWATQAKSRNLVVDVPPRTGVKQPFRLIVDLNLDLCDMNEFQTYLFEWVQQRKSSIQLCCRKMKIWELSTYSSRVWSIHRVMSLLEPDWMEEVEMNCPLTLYTLALLAHYLGQMRNLTRSLTCGILGIDHVEIVRSTWVWMGKVVLSDLNSFLTLLHPTTPLESLSITYCQLAESDLKHLTQCQSINQLRHLSLRGVPLTYVHPELLQVLLEKVTETLKTLDLKDCEIRDPQLTAILPALSHCSQLSRINLFGNSISMSVLKDLLHHTARLSQLIQELYPAPLESYERLAAVGTWRFTQDCAELMDILRASRKPKMVLLSTKHCPQCGNRCIYNMVDLFNLVCWFKKKNTCSGGVFSGRPLA</sequence>
<organism evidence="4">
    <name type="scientific">Castor canadensis</name>
    <name type="common">American beaver</name>
    <dbReference type="NCBI Taxonomy" id="51338"/>
    <lineage>
        <taxon>Eukaryota</taxon>
        <taxon>Metazoa</taxon>
        <taxon>Chordata</taxon>
        <taxon>Craniata</taxon>
        <taxon>Vertebrata</taxon>
        <taxon>Euteleostomi</taxon>
        <taxon>Mammalia</taxon>
        <taxon>Eutheria</taxon>
        <taxon>Euarchontoglires</taxon>
        <taxon>Glires</taxon>
        <taxon>Rodentia</taxon>
        <taxon>Castorimorpha</taxon>
        <taxon>Castoridae</taxon>
        <taxon>Castor</taxon>
    </lineage>
</organism>
<keyword evidence="3" id="KW-0677">Repeat</keyword>
<dbReference type="PIRSF" id="PIRSF038286">
    <property type="entry name" value="PRAME"/>
    <property type="match status" value="1"/>
</dbReference>
<dbReference type="InterPro" id="IPR050694">
    <property type="entry name" value="LRRC14/PRAME"/>
</dbReference>
<dbReference type="InterPro" id="IPR026271">
    <property type="entry name" value="PRAME"/>
</dbReference>
<evidence type="ECO:0000256" key="2">
    <source>
        <dbReference type="ARBA" id="ARBA00022614"/>
    </source>
</evidence>
<proteinExistence type="inferred from homology"/>
<gene>
    <name evidence="4" type="primary">LOC109701682</name>
</gene>
<dbReference type="Gene3D" id="3.80.10.10">
    <property type="entry name" value="Ribonuclease Inhibitor"/>
    <property type="match status" value="1"/>
</dbReference>
<dbReference type="GO" id="GO:0008284">
    <property type="term" value="P:positive regulation of cell population proliferation"/>
    <property type="evidence" value="ECO:0007669"/>
    <property type="project" value="InterPro"/>
</dbReference>
<dbReference type="PANTHER" id="PTHR14224:SF94">
    <property type="entry name" value="PRAME FAMILY MEMBER 12"/>
    <property type="match status" value="1"/>
</dbReference>
<reference evidence="4" key="1">
    <citation type="submission" date="2023-09" db="UniProtKB">
        <authorList>
            <consortium name="Ensembl"/>
        </authorList>
    </citation>
    <scope>IDENTIFICATION</scope>
</reference>
<dbReference type="InterPro" id="IPR032675">
    <property type="entry name" value="LRR_dom_sf"/>
</dbReference>
<keyword evidence="2" id="KW-0433">Leucine-rich repeat</keyword>
<dbReference type="Ensembl" id="ENSCCNT00000025091.1">
    <property type="protein sequence ID" value="ENSCCNP00000019347.1"/>
    <property type="gene ID" value="ENSCCNG00000019414.1"/>
</dbReference>
<dbReference type="PANTHER" id="PTHR14224">
    <property type="entry name" value="SIMILAR TO PREFERENTIALLY EXPRESSED ANTIGEN IN MELANOMA-LIKE 3"/>
    <property type="match status" value="1"/>
</dbReference>
<dbReference type="SUPFAM" id="SSF52047">
    <property type="entry name" value="RNI-like"/>
    <property type="match status" value="1"/>
</dbReference>